<name>A0A382TKF5_9ZZZZ</name>
<dbReference type="Pfam" id="PF00829">
    <property type="entry name" value="Ribosomal_L21p"/>
    <property type="match status" value="1"/>
</dbReference>
<dbReference type="GO" id="GO:0019843">
    <property type="term" value="F:rRNA binding"/>
    <property type="evidence" value="ECO:0007669"/>
    <property type="project" value="UniProtKB-KW"/>
</dbReference>
<evidence type="ECO:0000256" key="4">
    <source>
        <dbReference type="ARBA" id="ARBA00022980"/>
    </source>
</evidence>
<dbReference type="GO" id="GO:0005737">
    <property type="term" value="C:cytoplasm"/>
    <property type="evidence" value="ECO:0007669"/>
    <property type="project" value="UniProtKB-ARBA"/>
</dbReference>
<comment type="similarity">
    <text evidence="1">Belongs to the bacterial ribosomal protein bL21 family.</text>
</comment>
<organism evidence="6">
    <name type="scientific">marine metagenome</name>
    <dbReference type="NCBI Taxonomy" id="408172"/>
    <lineage>
        <taxon>unclassified sequences</taxon>
        <taxon>metagenomes</taxon>
        <taxon>ecological metagenomes</taxon>
    </lineage>
</organism>
<dbReference type="SUPFAM" id="SSF141091">
    <property type="entry name" value="L21p-like"/>
    <property type="match status" value="1"/>
</dbReference>
<dbReference type="HAMAP" id="MF_01363">
    <property type="entry name" value="Ribosomal_bL21"/>
    <property type="match status" value="1"/>
</dbReference>
<dbReference type="GO" id="GO:0003735">
    <property type="term" value="F:structural constituent of ribosome"/>
    <property type="evidence" value="ECO:0007669"/>
    <property type="project" value="InterPro"/>
</dbReference>
<dbReference type="InterPro" id="IPR001787">
    <property type="entry name" value="Ribosomal_bL21"/>
</dbReference>
<dbReference type="InterPro" id="IPR028909">
    <property type="entry name" value="bL21-like"/>
</dbReference>
<dbReference type="PANTHER" id="PTHR21349">
    <property type="entry name" value="50S RIBOSOMAL PROTEIN L21"/>
    <property type="match status" value="1"/>
</dbReference>
<reference evidence="6" key="1">
    <citation type="submission" date="2018-05" db="EMBL/GenBank/DDBJ databases">
        <authorList>
            <person name="Lanie J.A."/>
            <person name="Ng W.-L."/>
            <person name="Kazmierczak K.M."/>
            <person name="Andrzejewski T.M."/>
            <person name="Davidsen T.M."/>
            <person name="Wayne K.J."/>
            <person name="Tettelin H."/>
            <person name="Glass J.I."/>
            <person name="Rusch D."/>
            <person name="Podicherti R."/>
            <person name="Tsui H.-C.T."/>
            <person name="Winkler M.E."/>
        </authorList>
    </citation>
    <scope>NUCLEOTIDE SEQUENCE</scope>
</reference>
<dbReference type="EMBL" id="UINC01137222">
    <property type="protein sequence ID" value="SVD22433.1"/>
    <property type="molecule type" value="Genomic_DNA"/>
</dbReference>
<evidence type="ECO:0008006" key="7">
    <source>
        <dbReference type="Google" id="ProtNLM"/>
    </source>
</evidence>
<keyword evidence="4" id="KW-0689">Ribosomal protein</keyword>
<evidence type="ECO:0000256" key="3">
    <source>
        <dbReference type="ARBA" id="ARBA00022884"/>
    </source>
</evidence>
<dbReference type="GO" id="GO:0006412">
    <property type="term" value="P:translation"/>
    <property type="evidence" value="ECO:0007669"/>
    <property type="project" value="InterPro"/>
</dbReference>
<evidence type="ECO:0000313" key="6">
    <source>
        <dbReference type="EMBL" id="SVD22433.1"/>
    </source>
</evidence>
<keyword evidence="5" id="KW-0687">Ribonucleoprotein</keyword>
<dbReference type="PANTHER" id="PTHR21349:SF0">
    <property type="entry name" value="LARGE RIBOSOMAL SUBUNIT PROTEIN BL21M"/>
    <property type="match status" value="1"/>
</dbReference>
<dbReference type="GO" id="GO:0005840">
    <property type="term" value="C:ribosome"/>
    <property type="evidence" value="ECO:0007669"/>
    <property type="project" value="UniProtKB-KW"/>
</dbReference>
<evidence type="ECO:0000256" key="2">
    <source>
        <dbReference type="ARBA" id="ARBA00022730"/>
    </source>
</evidence>
<dbReference type="AlphaFoldDB" id="A0A382TKF5"/>
<dbReference type="PROSITE" id="PS01169">
    <property type="entry name" value="RIBOSOMAL_L21"/>
    <property type="match status" value="1"/>
</dbReference>
<evidence type="ECO:0000256" key="1">
    <source>
        <dbReference type="ARBA" id="ARBA00008563"/>
    </source>
</evidence>
<dbReference type="GO" id="GO:1990904">
    <property type="term" value="C:ribonucleoprotein complex"/>
    <property type="evidence" value="ECO:0007669"/>
    <property type="project" value="UniProtKB-KW"/>
</dbReference>
<keyword evidence="3" id="KW-0694">RNA-binding</keyword>
<protein>
    <recommendedName>
        <fullName evidence="7">50S ribosomal protein L21</fullName>
    </recommendedName>
</protein>
<dbReference type="NCBIfam" id="TIGR00061">
    <property type="entry name" value="L21"/>
    <property type="match status" value="1"/>
</dbReference>
<dbReference type="InterPro" id="IPR018258">
    <property type="entry name" value="Ribosomal_bL21_CS"/>
</dbReference>
<sequence>MKATIQTQGSQFTVEQGDKLFVNRFPETKEGDVVDIDKVLMLVDEGKTSFGSPYVEGASVKAKILENKKDKKVIVFKKKRRKGYKRRKGHRQQISVIEIESIDAK</sequence>
<gene>
    <name evidence="6" type="ORF">METZ01_LOCUS375287</name>
</gene>
<dbReference type="InterPro" id="IPR036164">
    <property type="entry name" value="bL21-like_sf"/>
</dbReference>
<evidence type="ECO:0000256" key="5">
    <source>
        <dbReference type="ARBA" id="ARBA00023274"/>
    </source>
</evidence>
<proteinExistence type="inferred from homology"/>
<keyword evidence="2" id="KW-0699">rRNA-binding</keyword>
<accession>A0A382TKF5</accession>